<feature type="region of interest" description="Disordered" evidence="1">
    <location>
        <begin position="87"/>
        <end position="112"/>
    </location>
</feature>
<dbReference type="AlphaFoldDB" id="A0A5B7D189"/>
<feature type="region of interest" description="Disordered" evidence="1">
    <location>
        <begin position="19"/>
        <end position="72"/>
    </location>
</feature>
<keyword evidence="3" id="KW-1185">Reference proteome</keyword>
<accession>A0A5B7D189</accession>
<name>A0A5B7D189_PORTR</name>
<feature type="compositionally biased region" description="Basic and acidic residues" evidence="1">
    <location>
        <begin position="91"/>
        <end position="106"/>
    </location>
</feature>
<gene>
    <name evidence="2" type="ORF">E2C01_007868</name>
</gene>
<dbReference type="Proteomes" id="UP000324222">
    <property type="component" value="Unassembled WGS sequence"/>
</dbReference>
<dbReference type="EMBL" id="VSRR010000401">
    <property type="protein sequence ID" value="MPC15085.1"/>
    <property type="molecule type" value="Genomic_DNA"/>
</dbReference>
<comment type="caution">
    <text evidence="2">The sequence shown here is derived from an EMBL/GenBank/DDBJ whole genome shotgun (WGS) entry which is preliminary data.</text>
</comment>
<evidence type="ECO:0000313" key="2">
    <source>
        <dbReference type="EMBL" id="MPC15085.1"/>
    </source>
</evidence>
<evidence type="ECO:0000256" key="1">
    <source>
        <dbReference type="SAM" id="MobiDB-lite"/>
    </source>
</evidence>
<evidence type="ECO:0000313" key="3">
    <source>
        <dbReference type="Proteomes" id="UP000324222"/>
    </source>
</evidence>
<feature type="compositionally biased region" description="Polar residues" evidence="1">
    <location>
        <begin position="61"/>
        <end position="72"/>
    </location>
</feature>
<reference evidence="2 3" key="1">
    <citation type="submission" date="2019-05" db="EMBL/GenBank/DDBJ databases">
        <title>Another draft genome of Portunus trituberculatus and its Hox gene families provides insights of decapod evolution.</title>
        <authorList>
            <person name="Jeong J.-H."/>
            <person name="Song I."/>
            <person name="Kim S."/>
            <person name="Choi T."/>
            <person name="Kim D."/>
            <person name="Ryu S."/>
            <person name="Kim W."/>
        </authorList>
    </citation>
    <scope>NUCLEOTIDE SEQUENCE [LARGE SCALE GENOMIC DNA]</scope>
    <source>
        <tissue evidence="2">Muscle</tissue>
    </source>
</reference>
<protein>
    <submittedName>
        <fullName evidence="2">Uncharacterized protein</fullName>
    </submittedName>
</protein>
<sequence length="112" mass="12360">MAVVGGLAATEQVKYTLSPSFNEPARSGWPRDARTDVYQGNTSSRPGRLTHVPELNDKNMDVSNGFSGKNIDTNTDTFAMIKEVSIITPEEGDRTHNARSEGREEDQQIDFS</sequence>
<organism evidence="2 3">
    <name type="scientific">Portunus trituberculatus</name>
    <name type="common">Swimming crab</name>
    <name type="synonym">Neptunus trituberculatus</name>
    <dbReference type="NCBI Taxonomy" id="210409"/>
    <lineage>
        <taxon>Eukaryota</taxon>
        <taxon>Metazoa</taxon>
        <taxon>Ecdysozoa</taxon>
        <taxon>Arthropoda</taxon>
        <taxon>Crustacea</taxon>
        <taxon>Multicrustacea</taxon>
        <taxon>Malacostraca</taxon>
        <taxon>Eumalacostraca</taxon>
        <taxon>Eucarida</taxon>
        <taxon>Decapoda</taxon>
        <taxon>Pleocyemata</taxon>
        <taxon>Brachyura</taxon>
        <taxon>Eubrachyura</taxon>
        <taxon>Portunoidea</taxon>
        <taxon>Portunidae</taxon>
        <taxon>Portuninae</taxon>
        <taxon>Portunus</taxon>
    </lineage>
</organism>
<proteinExistence type="predicted"/>